<name>A0A5B8UXP1_9SPHI</name>
<accession>A0A5B8UXP1</accession>
<keyword evidence="2" id="KW-1185">Reference proteome</keyword>
<sequence length="705" mass="77493">METRPNSFPVYVSSQYLTSKQLNETTDFLWQEEKAARYLLKGNGILQGFALSFTDGVSLKQISITAGSGCTVDGYIIQQTGNQVFDKGHAIDLSLITLPDNSQQLMEKADYDKVKDKLNATEKILNAIEIFNVTSNLPDLPDGSNTLDSMAIPAAKAVSDYTVFAGVFVKDDSYDNCQQGDCNDRGTERSYMTRLFLVLAAQFSVAPVPPSNTLSPQMPLCMATRIKGLSQVGSTAAFYQNSFTAWSTNFTIFQPYFAVASSGKQLSIISTLLDSAEKTAFTAAVAKFTAIVASANAAKCEQYYNAFASDLSAAINELVEFYNDYAKKYPNYPQARIEGALVLGGLKQGSVDKWRYYFLPAGDQPAFTFDRNRLKQLFMRAVSLVNNFVTQDIIKTQAAKINKVLAIPSVAGDSQLAHRAIPYYYDVLVANNQILNNWNPQSGDLQNIFCYYDAQIPTRNTNPNMAAKLSMADWTNQGFFRIEGHLGLQKDAVISALNQMIVADDLPIQLIDCNVNYKGPTSWNNWYNDFSVFLNDSLKALKAAMADPNQPKTTYAYDPFKKMVANNLETSYRQPDKIKGIVDNLNAYSHVFYNAGNAKPGLAKPAAAGTATNPLSDPNVIAKYNAAVNKDKVLALIKGYNDALVEVNDPNVKKIVVLKDLAGLEYTGGVPKGGTFVLLHDGATVIGDGSLSYYYRINQSRIFDV</sequence>
<evidence type="ECO:0000313" key="2">
    <source>
        <dbReference type="Proteomes" id="UP000321479"/>
    </source>
</evidence>
<evidence type="ECO:0000313" key="1">
    <source>
        <dbReference type="EMBL" id="QEC63722.1"/>
    </source>
</evidence>
<dbReference type="EMBL" id="CP042436">
    <property type="protein sequence ID" value="QEC63722.1"/>
    <property type="molecule type" value="Genomic_DNA"/>
</dbReference>
<dbReference type="KEGG" id="mgin:FRZ54_14450"/>
<dbReference type="RefSeq" id="WP_147032296.1">
    <property type="nucleotide sequence ID" value="NZ_CP042436.1"/>
</dbReference>
<reference evidence="1 2" key="1">
    <citation type="journal article" date="2017" name="Curr. Microbiol.">
        <title>Mucilaginibacter ginsenosidivorans sp. nov., Isolated from Soil of Ginseng Field.</title>
        <authorList>
            <person name="Kim M.M."/>
            <person name="Siddiqi M.Z."/>
            <person name="Im W.T."/>
        </authorList>
    </citation>
    <scope>NUCLEOTIDE SEQUENCE [LARGE SCALE GENOMIC DNA]</scope>
    <source>
        <strain evidence="1 2">Gsoil 3017</strain>
    </source>
</reference>
<gene>
    <name evidence="1" type="ORF">FRZ54_14450</name>
</gene>
<protein>
    <submittedName>
        <fullName evidence="1">Uncharacterized protein</fullName>
    </submittedName>
</protein>
<dbReference type="AlphaFoldDB" id="A0A5B8UXP1"/>
<organism evidence="1 2">
    <name type="scientific">Mucilaginibacter ginsenosidivorans</name>
    <dbReference type="NCBI Taxonomy" id="398053"/>
    <lineage>
        <taxon>Bacteria</taxon>
        <taxon>Pseudomonadati</taxon>
        <taxon>Bacteroidota</taxon>
        <taxon>Sphingobacteriia</taxon>
        <taxon>Sphingobacteriales</taxon>
        <taxon>Sphingobacteriaceae</taxon>
        <taxon>Mucilaginibacter</taxon>
    </lineage>
</organism>
<dbReference type="OrthoDB" id="596204at2"/>
<proteinExistence type="predicted"/>
<dbReference type="Proteomes" id="UP000321479">
    <property type="component" value="Chromosome"/>
</dbReference>